<protein>
    <recommendedName>
        <fullName evidence="4">Heavy metal translocating P-type ATPase</fullName>
    </recommendedName>
</protein>
<dbReference type="EMBL" id="DSFE01000066">
    <property type="protein sequence ID" value="HEU97807.1"/>
    <property type="molecule type" value="Genomic_DNA"/>
</dbReference>
<keyword evidence="1" id="KW-1278">Translocase</keyword>
<keyword evidence="2" id="KW-0812">Transmembrane</keyword>
<reference evidence="3" key="1">
    <citation type="journal article" date="2020" name="mSystems">
        <title>Genome- and Community-Level Interaction Insights into Carbon Utilization and Element Cycling Functions of Hydrothermarchaeota in Hydrothermal Sediment.</title>
        <authorList>
            <person name="Zhou Z."/>
            <person name="Liu Y."/>
            <person name="Xu W."/>
            <person name="Pan J."/>
            <person name="Luo Z.H."/>
            <person name="Li M."/>
        </authorList>
    </citation>
    <scope>NUCLEOTIDE SEQUENCE [LARGE SCALE GENOMIC DNA]</scope>
    <source>
        <strain evidence="3">SpSt-1259</strain>
    </source>
</reference>
<feature type="transmembrane region" description="Helical" evidence="2">
    <location>
        <begin position="43"/>
        <end position="63"/>
    </location>
</feature>
<proteinExistence type="predicted"/>
<gene>
    <name evidence="3" type="ORF">ENO36_03005</name>
</gene>
<evidence type="ECO:0000256" key="2">
    <source>
        <dbReference type="SAM" id="Phobius"/>
    </source>
</evidence>
<dbReference type="GO" id="GO:0005507">
    <property type="term" value="F:copper ion binding"/>
    <property type="evidence" value="ECO:0007669"/>
    <property type="project" value="TreeGrafter"/>
</dbReference>
<dbReference type="GO" id="GO:0016020">
    <property type="term" value="C:membrane"/>
    <property type="evidence" value="ECO:0007669"/>
    <property type="project" value="TreeGrafter"/>
</dbReference>
<dbReference type="GO" id="GO:0043682">
    <property type="term" value="F:P-type divalent copper transporter activity"/>
    <property type="evidence" value="ECO:0007669"/>
    <property type="project" value="TreeGrafter"/>
</dbReference>
<sequence length="65" mass="7084">MSERVMKGAKQNLAWAFSYNFILIPIAGGALFPAFGFVLKPELSALAMILSDITVILNSIRIISI</sequence>
<dbReference type="PANTHER" id="PTHR43520:SF8">
    <property type="entry name" value="P-TYPE CU(+) TRANSPORTER"/>
    <property type="match status" value="1"/>
</dbReference>
<keyword evidence="2" id="KW-1133">Transmembrane helix</keyword>
<dbReference type="Proteomes" id="UP000885664">
    <property type="component" value="Unassembled WGS sequence"/>
</dbReference>
<dbReference type="GO" id="GO:0055070">
    <property type="term" value="P:copper ion homeostasis"/>
    <property type="evidence" value="ECO:0007669"/>
    <property type="project" value="TreeGrafter"/>
</dbReference>
<comment type="caution">
    <text evidence="3">The sequence shown here is derived from an EMBL/GenBank/DDBJ whole genome shotgun (WGS) entry which is preliminary data.</text>
</comment>
<feature type="transmembrane region" description="Helical" evidence="2">
    <location>
        <begin position="12"/>
        <end position="37"/>
    </location>
</feature>
<evidence type="ECO:0000256" key="1">
    <source>
        <dbReference type="ARBA" id="ARBA00022967"/>
    </source>
</evidence>
<accession>A0A7C2UQE7</accession>
<dbReference type="PANTHER" id="PTHR43520">
    <property type="entry name" value="ATP7, ISOFORM B"/>
    <property type="match status" value="1"/>
</dbReference>
<keyword evidence="2" id="KW-0472">Membrane</keyword>
<name>A0A7C2UQE7_9CREN</name>
<evidence type="ECO:0008006" key="4">
    <source>
        <dbReference type="Google" id="ProtNLM"/>
    </source>
</evidence>
<organism evidence="3">
    <name type="scientific">Fervidicoccus fontis</name>
    <dbReference type="NCBI Taxonomy" id="683846"/>
    <lineage>
        <taxon>Archaea</taxon>
        <taxon>Thermoproteota</taxon>
        <taxon>Thermoprotei</taxon>
        <taxon>Fervidicoccales</taxon>
        <taxon>Fervidicoccaceae</taxon>
        <taxon>Fervidicoccus</taxon>
    </lineage>
</organism>
<evidence type="ECO:0000313" key="3">
    <source>
        <dbReference type="EMBL" id="HEU97807.1"/>
    </source>
</evidence>
<dbReference type="AlphaFoldDB" id="A0A7C2UQE7"/>